<organism evidence="1">
    <name type="scientific">Desulfofervidus auxilii</name>
    <dbReference type="NCBI Taxonomy" id="1621989"/>
    <lineage>
        <taxon>Bacteria</taxon>
        <taxon>Pseudomonadati</taxon>
        <taxon>Thermodesulfobacteriota</taxon>
        <taxon>Candidatus Desulfofervidia</taxon>
        <taxon>Candidatus Desulfofervidales</taxon>
        <taxon>Candidatus Desulfofervidaceae</taxon>
        <taxon>Candidatus Desulfofervidus</taxon>
    </lineage>
</organism>
<proteinExistence type="predicted"/>
<reference evidence="1" key="1">
    <citation type="journal article" date="2020" name="mSystems">
        <title>Genome- and Community-Level Interaction Insights into Carbon Utilization and Element Cycling Functions of Hydrothermarchaeota in Hydrothermal Sediment.</title>
        <authorList>
            <person name="Zhou Z."/>
            <person name="Liu Y."/>
            <person name="Xu W."/>
            <person name="Pan J."/>
            <person name="Luo Z.H."/>
            <person name="Li M."/>
        </authorList>
    </citation>
    <scope>NUCLEOTIDE SEQUENCE [LARGE SCALE GENOMIC DNA]</scope>
    <source>
        <strain evidence="1">HyVt-113</strain>
    </source>
</reference>
<protein>
    <submittedName>
        <fullName evidence="1">Uncharacterized protein</fullName>
    </submittedName>
</protein>
<sequence length="164" mass="19373">MQKISISISRPNWLPQKSSKIDEALLKTLAVFQGKSGKGYCATSQDVLCSLLSKYYKLKISRRCLNYHLKYLEKNGYIRRVRRISQDKFGRLKCLPTLYWLLPKAMNFLRGLFRFGRRIGQWFKDIPKQVIVREQIEKAKKTDVQKSEKPMPMPVWVTEILKFL</sequence>
<accession>A0A7V0I9R7</accession>
<dbReference type="SUPFAM" id="SSF46785">
    <property type="entry name" value="Winged helix' DNA-binding domain"/>
    <property type="match status" value="1"/>
</dbReference>
<name>A0A7V0I9R7_DESA2</name>
<dbReference type="AlphaFoldDB" id="A0A7V0I9R7"/>
<comment type="caution">
    <text evidence="1">The sequence shown here is derived from an EMBL/GenBank/DDBJ whole genome shotgun (WGS) entry which is preliminary data.</text>
</comment>
<gene>
    <name evidence="1" type="ORF">ENF30_00770</name>
</gene>
<dbReference type="EMBL" id="DQWQ01000036">
    <property type="protein sequence ID" value="HDD35311.1"/>
    <property type="molecule type" value="Genomic_DNA"/>
</dbReference>
<evidence type="ECO:0000313" key="1">
    <source>
        <dbReference type="EMBL" id="HDD35311.1"/>
    </source>
</evidence>
<dbReference type="InterPro" id="IPR036390">
    <property type="entry name" value="WH_DNA-bd_sf"/>
</dbReference>
<dbReference type="Proteomes" id="UP000885706">
    <property type="component" value="Unassembled WGS sequence"/>
</dbReference>